<dbReference type="PANTHER" id="PTHR31212">
    <property type="entry name" value="ALPHA-KETOGLUTARATE-DEPENDENT DIOXYGENASE ALKB HOMOLOG 3"/>
    <property type="match status" value="1"/>
</dbReference>
<proteinExistence type="predicted"/>
<evidence type="ECO:0000259" key="6">
    <source>
        <dbReference type="PROSITE" id="PS51999"/>
    </source>
</evidence>
<dbReference type="RefSeq" id="XP_012196817.1">
    <property type="nucleotide sequence ID" value="XM_012341427.1"/>
</dbReference>
<feature type="domain" description="GRF-type" evidence="6">
    <location>
        <begin position="338"/>
        <end position="381"/>
    </location>
</feature>
<evidence type="ECO:0000256" key="1">
    <source>
        <dbReference type="ARBA" id="ARBA00022723"/>
    </source>
</evidence>
<dbReference type="Gene3D" id="2.60.120.590">
    <property type="entry name" value="Alpha-ketoglutarate-dependent dioxygenase AlkB-like"/>
    <property type="match status" value="1"/>
</dbReference>
<dbReference type="OrthoDB" id="545910at2759"/>
<reference evidence="7 8" key="1">
    <citation type="journal article" date="2013" name="PLoS Genet.">
        <title>Distinctive expansion of potential virulence genes in the genome of the oomycete fish pathogen Saprolegnia parasitica.</title>
        <authorList>
            <person name="Jiang R.H."/>
            <person name="de Bruijn I."/>
            <person name="Haas B.J."/>
            <person name="Belmonte R."/>
            <person name="Lobach L."/>
            <person name="Christie J."/>
            <person name="van den Ackerveken G."/>
            <person name="Bottin A."/>
            <person name="Bulone V."/>
            <person name="Diaz-Moreno S.M."/>
            <person name="Dumas B."/>
            <person name="Fan L."/>
            <person name="Gaulin E."/>
            <person name="Govers F."/>
            <person name="Grenville-Briggs L.J."/>
            <person name="Horner N.R."/>
            <person name="Levin J.Z."/>
            <person name="Mammella M."/>
            <person name="Meijer H.J."/>
            <person name="Morris P."/>
            <person name="Nusbaum C."/>
            <person name="Oome S."/>
            <person name="Phillips A.J."/>
            <person name="van Rooyen D."/>
            <person name="Rzeszutek E."/>
            <person name="Saraiva M."/>
            <person name="Secombes C.J."/>
            <person name="Seidl M.F."/>
            <person name="Snel B."/>
            <person name="Stassen J.H."/>
            <person name="Sykes S."/>
            <person name="Tripathy S."/>
            <person name="van den Berg H."/>
            <person name="Vega-Arreguin J.C."/>
            <person name="Wawra S."/>
            <person name="Young S.K."/>
            <person name="Zeng Q."/>
            <person name="Dieguez-Uribeondo J."/>
            <person name="Russ C."/>
            <person name="Tyler B.M."/>
            <person name="van West P."/>
        </authorList>
    </citation>
    <scope>NUCLEOTIDE SEQUENCE [LARGE SCALE GENOMIC DNA]</scope>
    <source>
        <strain evidence="7 8">CBS 223.65</strain>
    </source>
</reference>
<dbReference type="KEGG" id="spar:SPRG_02840"/>
<dbReference type="AlphaFoldDB" id="A0A067CPD7"/>
<evidence type="ECO:0000256" key="2">
    <source>
        <dbReference type="ARBA" id="ARBA00022771"/>
    </source>
</evidence>
<protein>
    <submittedName>
        <fullName evidence="7">Uncharacterized protein</fullName>
    </submittedName>
</protein>
<dbReference type="InterPro" id="IPR037151">
    <property type="entry name" value="AlkB-like_sf"/>
</dbReference>
<keyword evidence="1" id="KW-0479">Metal-binding</keyword>
<dbReference type="GO" id="GO:0008270">
    <property type="term" value="F:zinc ion binding"/>
    <property type="evidence" value="ECO:0007669"/>
    <property type="project" value="UniProtKB-KW"/>
</dbReference>
<dbReference type="PANTHER" id="PTHR31212:SF4">
    <property type="entry name" value="ALPHA-KETOGLUTARATE-DEPENDENT DIOXYGENASE ALKB HOMOLOG 3"/>
    <property type="match status" value="1"/>
</dbReference>
<dbReference type="InterPro" id="IPR005123">
    <property type="entry name" value="Oxoglu/Fe-dep_dioxygenase_dom"/>
</dbReference>
<dbReference type="OMA" id="IDPHPLA"/>
<evidence type="ECO:0000256" key="4">
    <source>
        <dbReference type="PROSITE-ProRule" id="PRU01343"/>
    </source>
</evidence>
<dbReference type="InterPro" id="IPR010666">
    <property type="entry name" value="Znf_GRF"/>
</dbReference>
<dbReference type="Pfam" id="PF06839">
    <property type="entry name" value="Zn_ribbon_GRF"/>
    <property type="match status" value="1"/>
</dbReference>
<dbReference type="EMBL" id="KK583195">
    <property type="protein sequence ID" value="KDO32363.1"/>
    <property type="molecule type" value="Genomic_DNA"/>
</dbReference>
<dbReference type="CDD" id="cd14279">
    <property type="entry name" value="CUE"/>
    <property type="match status" value="1"/>
</dbReference>
<evidence type="ECO:0000256" key="3">
    <source>
        <dbReference type="ARBA" id="ARBA00022833"/>
    </source>
</evidence>
<dbReference type="Pfam" id="PF13532">
    <property type="entry name" value="2OG-FeII_Oxy_2"/>
    <property type="match status" value="1"/>
</dbReference>
<keyword evidence="3" id="KW-0862">Zinc</keyword>
<dbReference type="VEuPathDB" id="FungiDB:SPRG_02840"/>
<dbReference type="Proteomes" id="UP000030745">
    <property type="component" value="Unassembled WGS sequence"/>
</dbReference>
<keyword evidence="2 4" id="KW-0863">Zinc-finger</keyword>
<name>A0A067CPD7_SAPPC</name>
<evidence type="ECO:0000313" key="8">
    <source>
        <dbReference type="Proteomes" id="UP000030745"/>
    </source>
</evidence>
<evidence type="ECO:0000313" key="7">
    <source>
        <dbReference type="EMBL" id="KDO32363.1"/>
    </source>
</evidence>
<dbReference type="GeneID" id="24125379"/>
<sequence>MDDDDEATFGTHLAQLIEMFPAEDACVVGDALVQAKSLDGAIDRLLSRQPSSVKKRKRTTDIRELFGAPPPDIRLKNVAPPSTSGPIAQLQHWDPAKEAQRPITLTPATLAAAGLPLALTTSFLPPDQANALLHEMLADAATWHTIKWVIFEREVLSPHVSRLYKLDATVPGTTMYSDQVESSPFSPRLLAAKTSVDAAVNNLLATRPRHALEAAHDWAANVALANCYKSHDQSVGAHSDALTDLGPRPTIASLTLGAERVFRIKRLPTEHTPAQTFNLTLPHNSLLIMLPPFQELYRHEVPPVRPHQVKWHADAHDARINLTFRMLRSLYMTDSPLCHCKKRAVLRTVNKPSKARHGEYFYICAGTVPASCAFFLWLKDRVFPEPLGAKTTQP</sequence>
<feature type="domain" description="Fe2OG dioxygenase" evidence="5">
    <location>
        <begin position="219"/>
        <end position="328"/>
    </location>
</feature>
<dbReference type="GO" id="GO:0006307">
    <property type="term" value="P:DNA alkylation repair"/>
    <property type="evidence" value="ECO:0007669"/>
    <property type="project" value="InterPro"/>
</dbReference>
<dbReference type="InterPro" id="IPR027450">
    <property type="entry name" value="AlkB-like"/>
</dbReference>
<dbReference type="PROSITE" id="PS51999">
    <property type="entry name" value="ZF_GRF"/>
    <property type="match status" value="1"/>
</dbReference>
<dbReference type="STRING" id="695850.A0A067CPD7"/>
<dbReference type="InterPro" id="IPR032854">
    <property type="entry name" value="ALKBH3"/>
</dbReference>
<dbReference type="GO" id="GO:0051213">
    <property type="term" value="F:dioxygenase activity"/>
    <property type="evidence" value="ECO:0007669"/>
    <property type="project" value="InterPro"/>
</dbReference>
<organism evidence="7 8">
    <name type="scientific">Saprolegnia parasitica (strain CBS 223.65)</name>
    <dbReference type="NCBI Taxonomy" id="695850"/>
    <lineage>
        <taxon>Eukaryota</taxon>
        <taxon>Sar</taxon>
        <taxon>Stramenopiles</taxon>
        <taxon>Oomycota</taxon>
        <taxon>Saprolegniomycetes</taxon>
        <taxon>Saprolegniales</taxon>
        <taxon>Saprolegniaceae</taxon>
        <taxon>Saprolegnia</taxon>
    </lineage>
</organism>
<accession>A0A067CPD7</accession>
<dbReference type="SUPFAM" id="SSF51197">
    <property type="entry name" value="Clavaminate synthase-like"/>
    <property type="match status" value="1"/>
</dbReference>
<gene>
    <name evidence="7" type="ORF">SPRG_02840</name>
</gene>
<dbReference type="PROSITE" id="PS51471">
    <property type="entry name" value="FE2OG_OXY"/>
    <property type="match status" value="1"/>
</dbReference>
<evidence type="ECO:0000259" key="5">
    <source>
        <dbReference type="PROSITE" id="PS51471"/>
    </source>
</evidence>
<keyword evidence="8" id="KW-1185">Reference proteome</keyword>